<dbReference type="AlphaFoldDB" id="A0A9X2TEV0"/>
<gene>
    <name evidence="2" type="ORF">GGP61_001461</name>
</gene>
<dbReference type="Proteomes" id="UP001155057">
    <property type="component" value="Unassembled WGS sequence"/>
</dbReference>
<sequence length="285" mass="33082">MGKHPAKAVPKANQRIELAVPEPILEGVKQAAEEAGFSGSHVVRQGIDKIVEIANVEPDKALDYVISTKKEFAKAEEGEKRFEVKVTPERKVFIETTVEKLNRRKPSKENQIYQKDVTGAAAKWIVEELEPQDVRSEKHIRDREKEFFTKPPGKDRGGELVRMEISREAAEEIKQKAERRRSQDRSRLARKGLRKFLDWIEESPEEALAYILEERDYYQPPNSADRTKEEEYAYQFYAKVVTKRRLQMAQKRLDDLCETQNIYQRDIAQAVGRYLLEDFDFAGLP</sequence>
<feature type="coiled-coil region" evidence="1">
    <location>
        <begin position="160"/>
        <end position="187"/>
    </location>
</feature>
<comment type="caution">
    <text evidence="2">The sequence shown here is derived from an EMBL/GenBank/DDBJ whole genome shotgun (WGS) entry which is preliminary data.</text>
</comment>
<evidence type="ECO:0000313" key="3">
    <source>
        <dbReference type="Proteomes" id="UP001155057"/>
    </source>
</evidence>
<dbReference type="RefSeq" id="WP_259123775.1">
    <property type="nucleotide sequence ID" value="NZ_JANTZO010000005.1"/>
</dbReference>
<evidence type="ECO:0000313" key="2">
    <source>
        <dbReference type="EMBL" id="MCS3709857.1"/>
    </source>
</evidence>
<protein>
    <submittedName>
        <fullName evidence="2">Uncharacterized protein</fullName>
    </submittedName>
</protein>
<reference evidence="2" key="1">
    <citation type="submission" date="2022-08" db="EMBL/GenBank/DDBJ databases">
        <title>Genomic Encyclopedia of Type Strains, Phase V (KMG-V): Genome sequencing to study the core and pangenomes of soil and plant-associated prokaryotes.</title>
        <authorList>
            <person name="Whitman W."/>
        </authorList>
    </citation>
    <scope>NUCLEOTIDE SEQUENCE</scope>
    <source>
        <strain evidence="2">SP3049</strain>
    </source>
</reference>
<dbReference type="EMBL" id="JANUAE010000004">
    <property type="protein sequence ID" value="MCS3709857.1"/>
    <property type="molecule type" value="Genomic_DNA"/>
</dbReference>
<accession>A0A9X2TEV0</accession>
<keyword evidence="1" id="KW-0175">Coiled coil</keyword>
<proteinExistence type="predicted"/>
<name>A0A9X2TEV0_9BACT</name>
<organism evidence="2 3">
    <name type="scientific">Salinibacter ruber</name>
    <dbReference type="NCBI Taxonomy" id="146919"/>
    <lineage>
        <taxon>Bacteria</taxon>
        <taxon>Pseudomonadati</taxon>
        <taxon>Rhodothermota</taxon>
        <taxon>Rhodothermia</taxon>
        <taxon>Rhodothermales</taxon>
        <taxon>Salinibacteraceae</taxon>
        <taxon>Salinibacter</taxon>
    </lineage>
</organism>
<evidence type="ECO:0000256" key="1">
    <source>
        <dbReference type="SAM" id="Coils"/>
    </source>
</evidence>